<dbReference type="Pfam" id="PF10471">
    <property type="entry name" value="ANAPC_CDC26"/>
    <property type="match status" value="1"/>
</dbReference>
<dbReference type="Proteomes" id="UP000466442">
    <property type="component" value="Unassembled WGS sequence"/>
</dbReference>
<evidence type="ECO:0000313" key="12">
    <source>
        <dbReference type="EMBL" id="KAF6208128.1"/>
    </source>
</evidence>
<comment type="similarity">
    <text evidence="3">Belongs to the CDC26 family.</text>
</comment>
<dbReference type="EMBL" id="WIXP02000007">
    <property type="protein sequence ID" value="KAF6208128.1"/>
    <property type="molecule type" value="Genomic_DNA"/>
</dbReference>
<comment type="subcellular location">
    <subcellularLocation>
        <location evidence="1">Nucleus</location>
    </subcellularLocation>
</comment>
<keyword evidence="5" id="KW-0132">Cell division</keyword>
<comment type="pathway">
    <text evidence="2">Protein modification; protein ubiquitination.</text>
</comment>
<dbReference type="GO" id="GO:0051301">
    <property type="term" value="P:cell division"/>
    <property type="evidence" value="ECO:0007669"/>
    <property type="project" value="UniProtKB-KW"/>
</dbReference>
<evidence type="ECO:0000256" key="11">
    <source>
        <dbReference type="ARBA" id="ARBA00032907"/>
    </source>
</evidence>
<proteinExistence type="inferred from homology"/>
<accession>A0A8S9XIP6</accession>
<evidence type="ECO:0000256" key="2">
    <source>
        <dbReference type="ARBA" id="ARBA00004906"/>
    </source>
</evidence>
<evidence type="ECO:0000256" key="9">
    <source>
        <dbReference type="ARBA" id="ARBA00023242"/>
    </source>
</evidence>
<dbReference type="InterPro" id="IPR018860">
    <property type="entry name" value="APC_suCDC26"/>
</dbReference>
<keyword evidence="8" id="KW-0175">Coiled coil</keyword>
<keyword evidence="6" id="KW-0498">Mitosis</keyword>
<keyword evidence="9" id="KW-0539">Nucleus</keyword>
<organism evidence="12 13">
    <name type="scientific">Apolygus lucorum</name>
    <name type="common">Small green plant bug</name>
    <name type="synonym">Lygocoris lucorum</name>
    <dbReference type="NCBI Taxonomy" id="248454"/>
    <lineage>
        <taxon>Eukaryota</taxon>
        <taxon>Metazoa</taxon>
        <taxon>Ecdysozoa</taxon>
        <taxon>Arthropoda</taxon>
        <taxon>Hexapoda</taxon>
        <taxon>Insecta</taxon>
        <taxon>Pterygota</taxon>
        <taxon>Neoptera</taxon>
        <taxon>Paraneoptera</taxon>
        <taxon>Hemiptera</taxon>
        <taxon>Heteroptera</taxon>
        <taxon>Panheteroptera</taxon>
        <taxon>Cimicomorpha</taxon>
        <taxon>Miridae</taxon>
        <taxon>Mirini</taxon>
        <taxon>Apolygus</taxon>
    </lineage>
</organism>
<keyword evidence="13" id="KW-1185">Reference proteome</keyword>
<evidence type="ECO:0000256" key="7">
    <source>
        <dbReference type="ARBA" id="ARBA00022786"/>
    </source>
</evidence>
<keyword evidence="7" id="KW-0833">Ubl conjugation pathway</keyword>
<evidence type="ECO:0000256" key="3">
    <source>
        <dbReference type="ARBA" id="ARBA00007939"/>
    </source>
</evidence>
<dbReference type="PANTHER" id="PTHR28579">
    <property type="entry name" value="ANAPHASE-PROMOTING COMPLEX SUBUNIT CDC26"/>
    <property type="match status" value="1"/>
</dbReference>
<dbReference type="GO" id="GO:0070979">
    <property type="term" value="P:protein K11-linked ubiquitination"/>
    <property type="evidence" value="ECO:0007669"/>
    <property type="project" value="TreeGrafter"/>
</dbReference>
<gene>
    <name evidence="12" type="ORF">GE061_016578</name>
</gene>
<evidence type="ECO:0000256" key="5">
    <source>
        <dbReference type="ARBA" id="ARBA00022618"/>
    </source>
</evidence>
<keyword evidence="10" id="KW-0131">Cell cycle</keyword>
<comment type="caution">
    <text evidence="12">The sequence shown here is derived from an EMBL/GenBank/DDBJ whole genome shotgun (WGS) entry which is preliminary data.</text>
</comment>
<evidence type="ECO:0000313" key="13">
    <source>
        <dbReference type="Proteomes" id="UP000466442"/>
    </source>
</evidence>
<dbReference type="AlphaFoldDB" id="A0A8S9XIP6"/>
<evidence type="ECO:0000256" key="8">
    <source>
        <dbReference type="ARBA" id="ARBA00023054"/>
    </source>
</evidence>
<name>A0A8S9XIP6_APOLU</name>
<sequence length="97" mass="11252">MASVSLRRFVFESKINQPTRHLVVSLRMIRRTPTRIELKLDDIAEYHNTRNSMSGDKDQESSPQNVPAWTYKLLLQNNKNLTVADRIGYVPQPRTPT</sequence>
<dbReference type="OrthoDB" id="2422341at2759"/>
<dbReference type="GO" id="GO:0005680">
    <property type="term" value="C:anaphase-promoting complex"/>
    <property type="evidence" value="ECO:0007669"/>
    <property type="project" value="InterPro"/>
</dbReference>
<evidence type="ECO:0000256" key="6">
    <source>
        <dbReference type="ARBA" id="ARBA00022776"/>
    </source>
</evidence>
<evidence type="ECO:0000256" key="4">
    <source>
        <dbReference type="ARBA" id="ARBA00018549"/>
    </source>
</evidence>
<dbReference type="PANTHER" id="PTHR28579:SF1">
    <property type="entry name" value="ANAPHASE-PROMOTING COMPLEX SUBUNIT CDC26"/>
    <property type="match status" value="1"/>
</dbReference>
<protein>
    <recommendedName>
        <fullName evidence="4">Anaphase-promoting complex subunit CDC26</fullName>
    </recommendedName>
    <alternativeName>
        <fullName evidence="11">Cell division cycle protein 26 homolog</fullName>
    </alternativeName>
</protein>
<reference evidence="12" key="1">
    <citation type="journal article" date="2021" name="Mol. Ecol. Resour.">
        <title>Apolygus lucorum genome provides insights into omnivorousness and mesophyll feeding.</title>
        <authorList>
            <person name="Liu Y."/>
            <person name="Liu H."/>
            <person name="Wang H."/>
            <person name="Huang T."/>
            <person name="Liu B."/>
            <person name="Yang B."/>
            <person name="Yin L."/>
            <person name="Li B."/>
            <person name="Zhang Y."/>
            <person name="Zhang S."/>
            <person name="Jiang F."/>
            <person name="Zhang X."/>
            <person name="Ren Y."/>
            <person name="Wang B."/>
            <person name="Wang S."/>
            <person name="Lu Y."/>
            <person name="Wu K."/>
            <person name="Fan W."/>
            <person name="Wang G."/>
        </authorList>
    </citation>
    <scope>NUCLEOTIDE SEQUENCE</scope>
    <source>
        <strain evidence="12">12Hb</strain>
    </source>
</reference>
<dbReference type="GO" id="GO:0031145">
    <property type="term" value="P:anaphase-promoting complex-dependent catabolic process"/>
    <property type="evidence" value="ECO:0007669"/>
    <property type="project" value="InterPro"/>
</dbReference>
<evidence type="ECO:0000256" key="10">
    <source>
        <dbReference type="ARBA" id="ARBA00023306"/>
    </source>
</evidence>
<evidence type="ECO:0000256" key="1">
    <source>
        <dbReference type="ARBA" id="ARBA00004123"/>
    </source>
</evidence>
<dbReference type="GO" id="GO:0007346">
    <property type="term" value="P:regulation of mitotic cell cycle"/>
    <property type="evidence" value="ECO:0007669"/>
    <property type="project" value="TreeGrafter"/>
</dbReference>